<dbReference type="Gene3D" id="1.10.150.130">
    <property type="match status" value="1"/>
</dbReference>
<dbReference type="AlphaFoldDB" id="A0A0S8G7F0"/>
<evidence type="ECO:0008006" key="9">
    <source>
        <dbReference type="Google" id="ProtNLM"/>
    </source>
</evidence>
<dbReference type="CDD" id="cd00796">
    <property type="entry name" value="INT_Rci_Hp1_C"/>
    <property type="match status" value="1"/>
</dbReference>
<dbReference type="Gene3D" id="1.10.443.10">
    <property type="entry name" value="Intergrase catalytic core"/>
    <property type="match status" value="1"/>
</dbReference>
<evidence type="ECO:0000259" key="5">
    <source>
        <dbReference type="PROSITE" id="PS51898"/>
    </source>
</evidence>
<proteinExistence type="inferred from homology"/>
<keyword evidence="3" id="KW-0233">DNA recombination</keyword>
<evidence type="ECO:0000256" key="3">
    <source>
        <dbReference type="ARBA" id="ARBA00023172"/>
    </source>
</evidence>
<evidence type="ECO:0000313" key="8">
    <source>
        <dbReference type="Proteomes" id="UP000051717"/>
    </source>
</evidence>
<dbReference type="InterPro" id="IPR013762">
    <property type="entry name" value="Integrase-like_cat_sf"/>
</dbReference>
<evidence type="ECO:0000256" key="4">
    <source>
        <dbReference type="PROSITE-ProRule" id="PRU01248"/>
    </source>
</evidence>
<feature type="domain" description="Core-binding (CB)" evidence="6">
    <location>
        <begin position="1"/>
        <end position="51"/>
    </location>
</feature>
<gene>
    <name evidence="7" type="ORF">AMJ82_08075</name>
</gene>
<dbReference type="PROSITE" id="PS51900">
    <property type="entry name" value="CB"/>
    <property type="match status" value="1"/>
</dbReference>
<dbReference type="InterPro" id="IPR002104">
    <property type="entry name" value="Integrase_catalytic"/>
</dbReference>
<reference evidence="7 8" key="1">
    <citation type="journal article" date="2015" name="Microbiome">
        <title>Genomic resolution of linkages in carbon, nitrogen, and sulfur cycling among widespread estuary sediment bacteria.</title>
        <authorList>
            <person name="Baker B.J."/>
            <person name="Lazar C.S."/>
            <person name="Teske A.P."/>
            <person name="Dick G.J."/>
        </authorList>
    </citation>
    <scope>NUCLEOTIDE SEQUENCE [LARGE SCALE GENOMIC DNA]</scope>
    <source>
        <strain evidence="7">SM23_40</strain>
    </source>
</reference>
<dbReference type="EMBL" id="LJUI01000072">
    <property type="protein sequence ID" value="KPK68497.1"/>
    <property type="molecule type" value="Genomic_DNA"/>
</dbReference>
<comment type="similarity">
    <text evidence="1">Belongs to the 'phage' integrase family.</text>
</comment>
<evidence type="ECO:0000313" key="7">
    <source>
        <dbReference type="EMBL" id="KPK68497.1"/>
    </source>
</evidence>
<dbReference type="PANTHER" id="PTHR30349:SF64">
    <property type="entry name" value="PROPHAGE INTEGRASE INTD-RELATED"/>
    <property type="match status" value="1"/>
</dbReference>
<organism evidence="7 8">
    <name type="scientific">candidate division TA06 bacterium SM23_40</name>
    <dbReference type="NCBI Taxonomy" id="1703774"/>
    <lineage>
        <taxon>Bacteria</taxon>
        <taxon>Bacteria division TA06</taxon>
    </lineage>
</organism>
<dbReference type="Pfam" id="PF00589">
    <property type="entry name" value="Phage_integrase"/>
    <property type="match status" value="1"/>
</dbReference>
<dbReference type="InterPro" id="IPR050090">
    <property type="entry name" value="Tyrosine_recombinase_XerCD"/>
</dbReference>
<name>A0A0S8G7F0_UNCT6</name>
<dbReference type="PANTHER" id="PTHR30349">
    <property type="entry name" value="PHAGE INTEGRASE-RELATED"/>
    <property type="match status" value="1"/>
</dbReference>
<dbReference type="InterPro" id="IPR010998">
    <property type="entry name" value="Integrase_recombinase_N"/>
</dbReference>
<accession>A0A0S8G7F0</accession>
<dbReference type="GO" id="GO:0003677">
    <property type="term" value="F:DNA binding"/>
    <property type="evidence" value="ECO:0007669"/>
    <property type="project" value="UniProtKB-UniRule"/>
</dbReference>
<sequence length="260" mass="29399">PHLIPHFGDEYIGNISSKAIEQYVAKRREYVAPATVNRELSCIKHLYAKAIEWEYVRENPAKPVKKLKEPPGRVRYLEPEEIEALLNACSRHLRPIVVTALHTGMRKSEILSLRWSQVDFRNRTIAIEKSKNNEARAIPIDDVLLAELKKTPRHLHGTYVFCKGDGKAWRSIDVGFRAAVKRAGIEGFRFHDLRHTFASYLVMSGSDLRTVQQLLGHKGLAMTMRYAHLAQGHLQQAVNRLPSVLGVGTNPAQPAGRKES</sequence>
<evidence type="ECO:0000256" key="1">
    <source>
        <dbReference type="ARBA" id="ARBA00008857"/>
    </source>
</evidence>
<comment type="caution">
    <text evidence="7">The sequence shown here is derived from an EMBL/GenBank/DDBJ whole genome shotgun (WGS) entry which is preliminary data.</text>
</comment>
<protein>
    <recommendedName>
        <fullName evidence="9">Tyr recombinase domain-containing protein</fullName>
    </recommendedName>
</protein>
<evidence type="ECO:0000259" key="6">
    <source>
        <dbReference type="PROSITE" id="PS51900"/>
    </source>
</evidence>
<feature type="domain" description="Tyr recombinase" evidence="5">
    <location>
        <begin position="72"/>
        <end position="239"/>
    </location>
</feature>
<dbReference type="SUPFAM" id="SSF56349">
    <property type="entry name" value="DNA breaking-rejoining enzymes"/>
    <property type="match status" value="1"/>
</dbReference>
<feature type="non-terminal residue" evidence="7">
    <location>
        <position position="1"/>
    </location>
</feature>
<dbReference type="InterPro" id="IPR011010">
    <property type="entry name" value="DNA_brk_join_enz"/>
</dbReference>
<dbReference type="PROSITE" id="PS51898">
    <property type="entry name" value="TYR_RECOMBINASE"/>
    <property type="match status" value="1"/>
</dbReference>
<keyword evidence="2 4" id="KW-0238">DNA-binding</keyword>
<dbReference type="GO" id="GO:0006310">
    <property type="term" value="P:DNA recombination"/>
    <property type="evidence" value="ECO:0007669"/>
    <property type="project" value="UniProtKB-KW"/>
</dbReference>
<dbReference type="Proteomes" id="UP000051717">
    <property type="component" value="Unassembled WGS sequence"/>
</dbReference>
<evidence type="ECO:0000256" key="2">
    <source>
        <dbReference type="ARBA" id="ARBA00023125"/>
    </source>
</evidence>
<dbReference type="GO" id="GO:0015074">
    <property type="term" value="P:DNA integration"/>
    <property type="evidence" value="ECO:0007669"/>
    <property type="project" value="InterPro"/>
</dbReference>
<dbReference type="InterPro" id="IPR044068">
    <property type="entry name" value="CB"/>
</dbReference>